<comment type="caution">
    <text evidence="4">The sequence shown here is derived from an EMBL/GenBank/DDBJ whole genome shotgun (WGS) entry which is preliminary data.</text>
</comment>
<dbReference type="Proteomes" id="UP000078428">
    <property type="component" value="Unassembled WGS sequence"/>
</dbReference>
<evidence type="ECO:0000313" key="4">
    <source>
        <dbReference type="EMBL" id="OAN49646.1"/>
    </source>
</evidence>
<keyword evidence="5" id="KW-1185">Reference proteome</keyword>
<feature type="region of interest" description="Disordered" evidence="3">
    <location>
        <begin position="193"/>
        <end position="216"/>
    </location>
</feature>
<accession>A0A178MLR1</accession>
<evidence type="ECO:0000256" key="3">
    <source>
        <dbReference type="SAM" id="MobiDB-lite"/>
    </source>
</evidence>
<keyword evidence="2" id="KW-0233">DNA recombination</keyword>
<dbReference type="GO" id="GO:0003677">
    <property type="term" value="F:DNA binding"/>
    <property type="evidence" value="ECO:0007669"/>
    <property type="project" value="UniProtKB-KW"/>
</dbReference>
<sequence length="566" mass="63059">MKEMPSITVQTQRGRFHYYQRRVPQDILRNVDADTRASVLGTSSAMIKRYLGDNKREALKKAAELWGAQNDLFDQLRGKGTSKPTVEVTDAVLEAIAWRVFKDAREALEEGARSKPTLNLVSLAEGFEITTDPWRDGLNHDDWSRDTLARVAYELRQHDIELPEESPRFIQARGLIATAILEAHKAALGRIRGEPEDATSLPRRDPGAALVAPPDDDSLPVTEIHRRWEVERAPQPRTAMEWKTTFTLFVQVVGDKPVAQVTGVDVRAFKDALLLMPTSMTKRYPGRTLPEVVAQTQQDDSIARVTPATIGKYLNALKSVFAWAVANSYVPSNPASGITVNRKGGSKTRLSFNADDLAKLFGSPIYTANERPRAAGGEAAKWLPLLGLFTGARLEELGQSLASDIRYQDGIWYIDINELDHRKSLKTQGSRRQIPLHPNLIRCGFLGYVAQCQGGSLFPLLKPDQYGKITGNWSKWFNRYKRDVGVIIPPKAMKDFHSFRHGFKDACRAARIGEEVHDALTGHTGGGIGRRYGSEKVPLDVKAEAIAKVWFEVDLDHLYGGVTVEL</sequence>
<keyword evidence="1" id="KW-0238">DNA-binding</keyword>
<evidence type="ECO:0008006" key="6">
    <source>
        <dbReference type="Google" id="ProtNLM"/>
    </source>
</evidence>
<dbReference type="GO" id="GO:0006310">
    <property type="term" value="P:DNA recombination"/>
    <property type="evidence" value="ECO:0007669"/>
    <property type="project" value="UniProtKB-KW"/>
</dbReference>
<dbReference type="InterPro" id="IPR011010">
    <property type="entry name" value="DNA_brk_join_enz"/>
</dbReference>
<proteinExistence type="predicted"/>
<dbReference type="AlphaFoldDB" id="A0A178MLR1"/>
<evidence type="ECO:0000256" key="1">
    <source>
        <dbReference type="ARBA" id="ARBA00023125"/>
    </source>
</evidence>
<evidence type="ECO:0000256" key="2">
    <source>
        <dbReference type="ARBA" id="ARBA00023172"/>
    </source>
</evidence>
<evidence type="ECO:0000313" key="5">
    <source>
        <dbReference type="Proteomes" id="UP000078428"/>
    </source>
</evidence>
<dbReference type="Gene3D" id="1.10.150.130">
    <property type="match status" value="1"/>
</dbReference>
<dbReference type="RefSeq" id="WP_068493126.1">
    <property type="nucleotide sequence ID" value="NZ_LWQT01000059.1"/>
</dbReference>
<dbReference type="GO" id="GO:0015074">
    <property type="term" value="P:DNA integration"/>
    <property type="evidence" value="ECO:0007669"/>
    <property type="project" value="InterPro"/>
</dbReference>
<dbReference type="InterPro" id="IPR010998">
    <property type="entry name" value="Integrase_recombinase_N"/>
</dbReference>
<reference evidence="4 5" key="1">
    <citation type="submission" date="2016-04" db="EMBL/GenBank/DDBJ databases">
        <title>Draft genome sequence of freshwater magnetotactic bacteria Magnetospirillum marisnigri SP-1 and Magnetospirillum moscoviense BB-1.</title>
        <authorList>
            <person name="Koziaeva V."/>
            <person name="Dziuba M.V."/>
            <person name="Ivanov T.M."/>
            <person name="Kuznetsov B."/>
            <person name="Grouzdev D.S."/>
        </authorList>
    </citation>
    <scope>NUCLEOTIDE SEQUENCE [LARGE SCALE GENOMIC DNA]</scope>
    <source>
        <strain evidence="4 5">SP-1</strain>
    </source>
</reference>
<dbReference type="InterPro" id="IPR013762">
    <property type="entry name" value="Integrase-like_cat_sf"/>
</dbReference>
<dbReference type="OrthoDB" id="9784724at2"/>
<dbReference type="EMBL" id="LWQT01000059">
    <property type="protein sequence ID" value="OAN49646.1"/>
    <property type="molecule type" value="Genomic_DNA"/>
</dbReference>
<gene>
    <name evidence="4" type="ORF">A6A04_18925</name>
</gene>
<dbReference type="STRING" id="1285242.A6A04_18925"/>
<dbReference type="SUPFAM" id="SSF56349">
    <property type="entry name" value="DNA breaking-rejoining enzymes"/>
    <property type="match status" value="1"/>
</dbReference>
<dbReference type="CDD" id="cd01184">
    <property type="entry name" value="INT_C_like_1"/>
    <property type="match status" value="1"/>
</dbReference>
<name>A0A178MLR1_9PROT</name>
<dbReference type="Gene3D" id="1.10.443.10">
    <property type="entry name" value="Intergrase catalytic core"/>
    <property type="match status" value="1"/>
</dbReference>
<protein>
    <recommendedName>
        <fullName evidence="6">Core-binding (CB) domain-containing protein</fullName>
    </recommendedName>
</protein>
<organism evidence="4 5">
    <name type="scientific">Paramagnetospirillum marisnigri</name>
    <dbReference type="NCBI Taxonomy" id="1285242"/>
    <lineage>
        <taxon>Bacteria</taxon>
        <taxon>Pseudomonadati</taxon>
        <taxon>Pseudomonadota</taxon>
        <taxon>Alphaproteobacteria</taxon>
        <taxon>Rhodospirillales</taxon>
        <taxon>Magnetospirillaceae</taxon>
        <taxon>Paramagnetospirillum</taxon>
    </lineage>
</organism>